<evidence type="ECO:0000313" key="5">
    <source>
        <dbReference type="Proteomes" id="UP000649604"/>
    </source>
</evidence>
<dbReference type="PROSITE" id="PS50005">
    <property type="entry name" value="TPR"/>
    <property type="match status" value="1"/>
</dbReference>
<dbReference type="SUPFAM" id="SSF48452">
    <property type="entry name" value="TPR-like"/>
    <property type="match status" value="1"/>
</dbReference>
<evidence type="ECO:0000313" key="4">
    <source>
        <dbReference type="EMBL" id="MBD3324126.1"/>
    </source>
</evidence>
<dbReference type="PANTHER" id="PTHR44858">
    <property type="entry name" value="TETRATRICOPEPTIDE REPEAT PROTEIN 6"/>
    <property type="match status" value="1"/>
</dbReference>
<reference evidence="4" key="1">
    <citation type="submission" date="2019-11" db="EMBL/GenBank/DDBJ databases">
        <title>Microbial mats filling the niche in hypersaline microbial mats.</title>
        <authorList>
            <person name="Wong H.L."/>
            <person name="Macleod F.I."/>
            <person name="White R.A. III"/>
            <person name="Burns B.P."/>
        </authorList>
    </citation>
    <scope>NUCLEOTIDE SEQUENCE</scope>
    <source>
        <strain evidence="4">Rbin_158</strain>
    </source>
</reference>
<organism evidence="4 5">
    <name type="scientific">candidate division KSB3 bacterium</name>
    <dbReference type="NCBI Taxonomy" id="2044937"/>
    <lineage>
        <taxon>Bacteria</taxon>
        <taxon>candidate division KSB3</taxon>
    </lineage>
</organism>
<evidence type="ECO:0000256" key="3">
    <source>
        <dbReference type="PROSITE-ProRule" id="PRU00339"/>
    </source>
</evidence>
<dbReference type="SMART" id="SM00028">
    <property type="entry name" value="TPR"/>
    <property type="match status" value="3"/>
</dbReference>
<dbReference type="InterPro" id="IPR050498">
    <property type="entry name" value="Ycf3"/>
</dbReference>
<proteinExistence type="predicted"/>
<dbReference type="EMBL" id="WJJP01000189">
    <property type="protein sequence ID" value="MBD3324126.1"/>
    <property type="molecule type" value="Genomic_DNA"/>
</dbReference>
<dbReference type="InterPro" id="IPR011990">
    <property type="entry name" value="TPR-like_helical_dom_sf"/>
</dbReference>
<evidence type="ECO:0000256" key="2">
    <source>
        <dbReference type="ARBA" id="ARBA00022803"/>
    </source>
</evidence>
<keyword evidence="2 3" id="KW-0802">TPR repeat</keyword>
<accession>A0A9D5JUB2</accession>
<protein>
    <submittedName>
        <fullName evidence="4">Tetratricopeptide repeat protein</fullName>
    </submittedName>
</protein>
<dbReference type="InterPro" id="IPR019734">
    <property type="entry name" value="TPR_rpt"/>
</dbReference>
<name>A0A9D5JUB2_9BACT</name>
<dbReference type="PANTHER" id="PTHR44858:SF1">
    <property type="entry name" value="UDP-N-ACETYLGLUCOSAMINE--PEPTIDE N-ACETYLGLUCOSAMINYLTRANSFERASE SPINDLY-RELATED"/>
    <property type="match status" value="1"/>
</dbReference>
<feature type="repeat" description="TPR" evidence="3">
    <location>
        <begin position="109"/>
        <end position="142"/>
    </location>
</feature>
<sequence length="203" mass="22905">MHYAQPRKLLMMIGLIVTLYAGSAAPLLAQDPAFESLRLPEVVITGVDQTKLQRSIPKVVPQSPLPMITRSARSQADALIDEGNILSLTSPQQAETRYRQAIALDPTHSQAYLRLGDVYRAQHQDTDAVDAYQHAILLAPDLVAAHYHLGSLYDRRVKDPQQAIMHYQRYLQLDGTDHRVRIWLRNIERRRQASSPSPVEAQP</sequence>
<comment type="caution">
    <text evidence="4">The sequence shown here is derived from an EMBL/GenBank/DDBJ whole genome shotgun (WGS) entry which is preliminary data.</text>
</comment>
<gene>
    <name evidence="4" type="ORF">GF339_06050</name>
</gene>
<keyword evidence="1" id="KW-0677">Repeat</keyword>
<dbReference type="Proteomes" id="UP000649604">
    <property type="component" value="Unassembled WGS sequence"/>
</dbReference>
<dbReference type="AlphaFoldDB" id="A0A9D5JUB2"/>
<evidence type="ECO:0000256" key="1">
    <source>
        <dbReference type="ARBA" id="ARBA00022737"/>
    </source>
</evidence>
<dbReference type="Gene3D" id="1.25.40.10">
    <property type="entry name" value="Tetratricopeptide repeat domain"/>
    <property type="match status" value="1"/>
</dbReference>
<dbReference type="Pfam" id="PF13414">
    <property type="entry name" value="TPR_11"/>
    <property type="match status" value="1"/>
</dbReference>